<dbReference type="STRING" id="375.BKD09_RS36975"/>
<keyword evidence="4 7" id="KW-0812">Transmembrane</keyword>
<dbReference type="eggNOG" id="COG1173">
    <property type="taxonomic scope" value="Bacteria"/>
</dbReference>
<protein>
    <submittedName>
        <fullName evidence="9">ABC transporter permease</fullName>
    </submittedName>
</protein>
<reference evidence="9 10" key="1">
    <citation type="submission" date="2014-09" db="EMBL/GenBank/DDBJ databases">
        <title>Draft genome of Bradyrhizobium japonicum Is-34.</title>
        <authorList>
            <person name="Tsurumaru H."/>
            <person name="Yamakawa T."/>
            <person name="Hashimoto S."/>
            <person name="Okizaki K."/>
            <person name="Kanesaki Y."/>
            <person name="Yoshikawa H."/>
            <person name="Yajima S."/>
        </authorList>
    </citation>
    <scope>NUCLEOTIDE SEQUENCE [LARGE SCALE GENOMIC DNA]</scope>
    <source>
        <strain evidence="9 10">Is-34</strain>
    </source>
</reference>
<feature type="transmembrane region" description="Helical" evidence="7">
    <location>
        <begin position="122"/>
        <end position="146"/>
    </location>
</feature>
<evidence type="ECO:0000256" key="5">
    <source>
        <dbReference type="ARBA" id="ARBA00022989"/>
    </source>
</evidence>
<sequence length="290" mass="30961">MATLELSMQDEVVSEPVRRRRKLGLLFWFASAWLAIVLTLAILAPVLPLQNPVDMDMLERRAAFSGEHWLGTDGLGRDEFARLIFGARVSLTVGLIAPMIGLALGGALGLLAGYFRGRFETLVVGSMDVLLAFPPLIFALAVTAYLGQSIPNLTLILGVLGIPAFMRVARAATLTLARREFVIAAEALGASHARILLRELLPNVILPLLAFFLLGVAVTIVVEGALSFLGLGVPPPMASWGSMIGEGRDSLDVAPRLAFLPATALFLTVLAFNLVGDTLRALTDPRQGAL</sequence>
<dbReference type="AlphaFoldDB" id="A0A0A3XXC7"/>
<comment type="caution">
    <text evidence="9">The sequence shown here is derived from an EMBL/GenBank/DDBJ whole genome shotgun (WGS) entry which is preliminary data.</text>
</comment>
<comment type="similarity">
    <text evidence="7">Belongs to the binding-protein-dependent transport system permease family.</text>
</comment>
<name>A0A0A3XXC7_BRAJP</name>
<evidence type="ECO:0000256" key="3">
    <source>
        <dbReference type="ARBA" id="ARBA00022475"/>
    </source>
</evidence>
<dbReference type="PANTHER" id="PTHR43386">
    <property type="entry name" value="OLIGOPEPTIDE TRANSPORT SYSTEM PERMEASE PROTEIN APPC"/>
    <property type="match status" value="1"/>
</dbReference>
<accession>A0A0A3XXC7</accession>
<keyword evidence="5 7" id="KW-1133">Transmembrane helix</keyword>
<feature type="transmembrane region" description="Helical" evidence="7">
    <location>
        <begin position="95"/>
        <end position="115"/>
    </location>
</feature>
<evidence type="ECO:0000256" key="2">
    <source>
        <dbReference type="ARBA" id="ARBA00022448"/>
    </source>
</evidence>
<dbReference type="SUPFAM" id="SSF161098">
    <property type="entry name" value="MetI-like"/>
    <property type="match status" value="1"/>
</dbReference>
<dbReference type="EMBL" id="JRPN01000014">
    <property type="protein sequence ID" value="KGT79092.1"/>
    <property type="molecule type" value="Genomic_DNA"/>
</dbReference>
<dbReference type="Gene3D" id="1.10.3720.10">
    <property type="entry name" value="MetI-like"/>
    <property type="match status" value="1"/>
</dbReference>
<comment type="subcellular location">
    <subcellularLocation>
        <location evidence="1 7">Cell membrane</location>
        <topology evidence="1 7">Multi-pass membrane protein</topology>
    </subcellularLocation>
</comment>
<dbReference type="PANTHER" id="PTHR43386:SF25">
    <property type="entry name" value="PEPTIDE ABC TRANSPORTER PERMEASE PROTEIN"/>
    <property type="match status" value="1"/>
</dbReference>
<dbReference type="GO" id="GO:0005886">
    <property type="term" value="C:plasma membrane"/>
    <property type="evidence" value="ECO:0007669"/>
    <property type="project" value="UniProtKB-SubCell"/>
</dbReference>
<dbReference type="PROSITE" id="PS50928">
    <property type="entry name" value="ABC_TM1"/>
    <property type="match status" value="1"/>
</dbReference>
<gene>
    <name evidence="9" type="ORF">MA20_17240</name>
</gene>
<evidence type="ECO:0000313" key="10">
    <source>
        <dbReference type="Proteomes" id="UP000030377"/>
    </source>
</evidence>
<keyword evidence="6 7" id="KW-0472">Membrane</keyword>
<dbReference type="InterPro" id="IPR000515">
    <property type="entry name" value="MetI-like"/>
</dbReference>
<feature type="transmembrane region" description="Helical" evidence="7">
    <location>
        <begin position="152"/>
        <end position="169"/>
    </location>
</feature>
<dbReference type="CDD" id="cd06261">
    <property type="entry name" value="TM_PBP2"/>
    <property type="match status" value="1"/>
</dbReference>
<dbReference type="InterPro" id="IPR050366">
    <property type="entry name" value="BP-dependent_transpt_permease"/>
</dbReference>
<feature type="transmembrane region" description="Helical" evidence="7">
    <location>
        <begin position="25"/>
        <end position="47"/>
    </location>
</feature>
<evidence type="ECO:0000259" key="8">
    <source>
        <dbReference type="PROSITE" id="PS50928"/>
    </source>
</evidence>
<evidence type="ECO:0000256" key="4">
    <source>
        <dbReference type="ARBA" id="ARBA00022692"/>
    </source>
</evidence>
<dbReference type="RefSeq" id="WP_028157019.1">
    <property type="nucleotide sequence ID" value="NZ_CP081350.1"/>
</dbReference>
<dbReference type="InterPro" id="IPR035906">
    <property type="entry name" value="MetI-like_sf"/>
</dbReference>
<dbReference type="Pfam" id="PF00528">
    <property type="entry name" value="BPD_transp_1"/>
    <property type="match status" value="1"/>
</dbReference>
<evidence type="ECO:0000256" key="7">
    <source>
        <dbReference type="RuleBase" id="RU363032"/>
    </source>
</evidence>
<feature type="transmembrane region" description="Helical" evidence="7">
    <location>
        <begin position="204"/>
        <end position="233"/>
    </location>
</feature>
<keyword evidence="3" id="KW-1003">Cell membrane</keyword>
<feature type="transmembrane region" description="Helical" evidence="7">
    <location>
        <begin position="253"/>
        <end position="276"/>
    </location>
</feature>
<organism evidence="9 10">
    <name type="scientific">Bradyrhizobium japonicum</name>
    <dbReference type="NCBI Taxonomy" id="375"/>
    <lineage>
        <taxon>Bacteria</taxon>
        <taxon>Pseudomonadati</taxon>
        <taxon>Pseudomonadota</taxon>
        <taxon>Alphaproteobacteria</taxon>
        <taxon>Hyphomicrobiales</taxon>
        <taxon>Nitrobacteraceae</taxon>
        <taxon>Bradyrhizobium</taxon>
    </lineage>
</organism>
<proteinExistence type="inferred from homology"/>
<feature type="domain" description="ABC transmembrane type-1" evidence="8">
    <location>
        <begin position="87"/>
        <end position="276"/>
    </location>
</feature>
<keyword evidence="2 7" id="KW-0813">Transport</keyword>
<evidence type="ECO:0000256" key="6">
    <source>
        <dbReference type="ARBA" id="ARBA00023136"/>
    </source>
</evidence>
<dbReference type="Proteomes" id="UP000030377">
    <property type="component" value="Unassembled WGS sequence"/>
</dbReference>
<dbReference type="GO" id="GO:0055085">
    <property type="term" value="P:transmembrane transport"/>
    <property type="evidence" value="ECO:0007669"/>
    <property type="project" value="InterPro"/>
</dbReference>
<evidence type="ECO:0000313" key="9">
    <source>
        <dbReference type="EMBL" id="KGT79092.1"/>
    </source>
</evidence>
<evidence type="ECO:0000256" key="1">
    <source>
        <dbReference type="ARBA" id="ARBA00004651"/>
    </source>
</evidence>